<dbReference type="Pfam" id="PF06114">
    <property type="entry name" value="Peptidase_M78"/>
    <property type="match status" value="1"/>
</dbReference>
<evidence type="ECO:0000313" key="3">
    <source>
        <dbReference type="Proteomes" id="UP000501676"/>
    </source>
</evidence>
<sequence>MDYDLALRKVLNKGFSYGVGFILESLRADFVSRCIPSQRKIILNTNTDPNKIPFIAGHELGHYVNGDNGICYYTPSSTLQAEAQADNYSVNLMYEIAEEQEIYFSNPIEFANAFSIPSNRLEAVNKLAHKHKSIFYIE</sequence>
<dbReference type="InterPro" id="IPR010359">
    <property type="entry name" value="IrrE_HExxH"/>
</dbReference>
<evidence type="ECO:0000313" key="2">
    <source>
        <dbReference type="EMBL" id="QIH23572.1"/>
    </source>
</evidence>
<dbReference type="AlphaFoldDB" id="A0A6G7B855"/>
<proteinExistence type="predicted"/>
<accession>A0A6G7B855</accession>
<feature type="domain" description="IrrE N-terminal-like" evidence="1">
    <location>
        <begin position="38"/>
        <end position="126"/>
    </location>
</feature>
<evidence type="ECO:0000259" key="1">
    <source>
        <dbReference type="Pfam" id="PF06114"/>
    </source>
</evidence>
<gene>
    <name evidence="2" type="ORF">G6Z83_02305</name>
</gene>
<dbReference type="RefSeq" id="WP_164823925.1">
    <property type="nucleotide sequence ID" value="NZ_CP049228.1"/>
</dbReference>
<organism evidence="2 3">
    <name type="scientific">Lactobacillus iners</name>
    <dbReference type="NCBI Taxonomy" id="147802"/>
    <lineage>
        <taxon>Bacteria</taxon>
        <taxon>Bacillati</taxon>
        <taxon>Bacillota</taxon>
        <taxon>Bacilli</taxon>
        <taxon>Lactobacillales</taxon>
        <taxon>Lactobacillaceae</taxon>
        <taxon>Lactobacillus</taxon>
    </lineage>
</organism>
<dbReference type="Proteomes" id="UP000501676">
    <property type="component" value="Chromosome"/>
</dbReference>
<dbReference type="EMBL" id="CP049228">
    <property type="protein sequence ID" value="QIH23572.1"/>
    <property type="molecule type" value="Genomic_DNA"/>
</dbReference>
<reference evidence="2 3" key="1">
    <citation type="submission" date="2020-02" db="EMBL/GenBank/DDBJ databases">
        <title>Complete genome sequences of six Lactobacillus iners strains isolated from the human vagina.</title>
        <authorList>
            <person name="France M.T."/>
            <person name="Rutt L."/>
            <person name="Narina S."/>
            <person name="Arbaugh S."/>
            <person name="Humphrys M.S."/>
            <person name="Ma B."/>
            <person name="Hayward M.R."/>
            <person name="Relman D."/>
            <person name="Kwon D.S."/>
            <person name="Ravel J."/>
        </authorList>
    </citation>
    <scope>NUCLEOTIDE SEQUENCE [LARGE SCALE GENOMIC DNA]</scope>
    <source>
        <strain evidence="2 3">C0210C1</strain>
    </source>
</reference>
<name>A0A6G7B855_9LACO</name>
<protein>
    <submittedName>
        <fullName evidence="2">ImmA/IrrE family metallo-endopeptidase</fullName>
    </submittedName>
</protein>